<protein>
    <recommendedName>
        <fullName evidence="3">CHRD domain-containing protein</fullName>
    </recommendedName>
</protein>
<organism evidence="1 2">
    <name type="scientific">Terriglobus aquaticus</name>
    <dbReference type="NCBI Taxonomy" id="940139"/>
    <lineage>
        <taxon>Bacteria</taxon>
        <taxon>Pseudomonadati</taxon>
        <taxon>Acidobacteriota</taxon>
        <taxon>Terriglobia</taxon>
        <taxon>Terriglobales</taxon>
        <taxon>Acidobacteriaceae</taxon>
        <taxon>Terriglobus</taxon>
    </lineage>
</organism>
<name>A0ABW9KQD0_9BACT</name>
<gene>
    <name evidence="1" type="ORF">ACK2TP_15085</name>
</gene>
<dbReference type="EMBL" id="JBJYXY010000001">
    <property type="protein sequence ID" value="MFN2977095.1"/>
    <property type="molecule type" value="Genomic_DNA"/>
</dbReference>
<evidence type="ECO:0008006" key="3">
    <source>
        <dbReference type="Google" id="ProtNLM"/>
    </source>
</evidence>
<accession>A0ABW9KQD0</accession>
<reference evidence="1 2" key="1">
    <citation type="submission" date="2024-12" db="EMBL/GenBank/DDBJ databases">
        <authorList>
            <person name="Lee Y."/>
        </authorList>
    </citation>
    <scope>NUCLEOTIDE SEQUENCE [LARGE SCALE GENOMIC DNA]</scope>
    <source>
        <strain evidence="1 2">03SUJ4</strain>
    </source>
</reference>
<comment type="caution">
    <text evidence="1">The sequence shown here is derived from an EMBL/GenBank/DDBJ whole genome shotgun (WGS) entry which is preliminary data.</text>
</comment>
<dbReference type="RefSeq" id="WP_263414732.1">
    <property type="nucleotide sequence ID" value="NZ_BAABBH010000001.1"/>
</dbReference>
<evidence type="ECO:0000313" key="2">
    <source>
        <dbReference type="Proteomes" id="UP001634747"/>
    </source>
</evidence>
<evidence type="ECO:0000313" key="1">
    <source>
        <dbReference type="EMBL" id="MFN2977095.1"/>
    </source>
</evidence>
<sequence length="223" mass="22446">MGLLLLVSAGTSLAQTSFQSAMLRSAAPVAGTTESSTGASPSTNVASALQQVAAQAGVIFTGSVAEVQPDSSGGARVTFQVERGIRGIAAGSAYTMRVSPWAGGLDRFYAGERALFMLTAPAASGFSAPVMGERGIVPLSGDQLVGNLDLRWIAADVQRGSANIVSSAPQVRSATVSASAAPERSAASADATTNSLALPDVHAIDRDLVLDLLRSAGAGQARS</sequence>
<keyword evidence="2" id="KW-1185">Reference proteome</keyword>
<dbReference type="Proteomes" id="UP001634747">
    <property type="component" value="Unassembled WGS sequence"/>
</dbReference>
<proteinExistence type="predicted"/>